<feature type="domain" description="Glycosyl transferase family 1" evidence="1">
    <location>
        <begin position="166"/>
        <end position="316"/>
    </location>
</feature>
<dbReference type="GO" id="GO:1901135">
    <property type="term" value="P:carbohydrate derivative metabolic process"/>
    <property type="evidence" value="ECO:0007669"/>
    <property type="project" value="UniProtKB-ARBA"/>
</dbReference>
<feature type="domain" description="Glycosyltransferase subfamily 4-like N-terminal" evidence="2">
    <location>
        <begin position="13"/>
        <end position="149"/>
    </location>
</feature>
<dbReference type="SUPFAM" id="SSF53756">
    <property type="entry name" value="UDP-Glycosyltransferase/glycogen phosphorylase"/>
    <property type="match status" value="1"/>
</dbReference>
<evidence type="ECO:0000313" key="3">
    <source>
        <dbReference type="EMBL" id="KTD79677.1"/>
    </source>
</evidence>
<organism evidence="3 4">
    <name type="scientific">Legionella worsleiensis</name>
    <dbReference type="NCBI Taxonomy" id="45076"/>
    <lineage>
        <taxon>Bacteria</taxon>
        <taxon>Pseudomonadati</taxon>
        <taxon>Pseudomonadota</taxon>
        <taxon>Gammaproteobacteria</taxon>
        <taxon>Legionellales</taxon>
        <taxon>Legionellaceae</taxon>
        <taxon>Legionella</taxon>
    </lineage>
</organism>
<dbReference type="CDD" id="cd03801">
    <property type="entry name" value="GT4_PimA-like"/>
    <property type="match status" value="1"/>
</dbReference>
<dbReference type="InterPro" id="IPR028098">
    <property type="entry name" value="Glyco_trans_4-like_N"/>
</dbReference>
<reference evidence="3 4" key="1">
    <citation type="submission" date="2015-11" db="EMBL/GenBank/DDBJ databases">
        <title>Genomic analysis of 38 Legionella species identifies large and diverse effector repertoires.</title>
        <authorList>
            <person name="Burstein D."/>
            <person name="Amaro F."/>
            <person name="Zusman T."/>
            <person name="Lifshitz Z."/>
            <person name="Cohen O."/>
            <person name="Gilbert J.A."/>
            <person name="Pupko T."/>
            <person name="Shuman H.A."/>
            <person name="Segal G."/>
        </authorList>
    </citation>
    <scope>NUCLEOTIDE SEQUENCE [LARGE SCALE GENOMIC DNA]</scope>
    <source>
        <strain evidence="3 4">ATCC 49508</strain>
    </source>
</reference>
<evidence type="ECO:0000259" key="2">
    <source>
        <dbReference type="Pfam" id="PF13439"/>
    </source>
</evidence>
<proteinExistence type="predicted"/>
<protein>
    <submittedName>
        <fullName evidence="3">CapM protein, capsular polysaccharide biosynthesis</fullName>
    </submittedName>
</protein>
<gene>
    <name evidence="3" type="primary">capM2_1</name>
    <name evidence="3" type="ORF">Lwor_1191</name>
</gene>
<keyword evidence="4" id="KW-1185">Reference proteome</keyword>
<dbReference type="PANTHER" id="PTHR12526">
    <property type="entry name" value="GLYCOSYLTRANSFERASE"/>
    <property type="match status" value="1"/>
</dbReference>
<accession>A0A0W1AEA7</accession>
<dbReference type="AlphaFoldDB" id="A0A0W1AEA7"/>
<dbReference type="PATRIC" id="fig|45076.6.peg.1299"/>
<dbReference type="Pfam" id="PF00534">
    <property type="entry name" value="Glycos_transf_1"/>
    <property type="match status" value="1"/>
</dbReference>
<dbReference type="Proteomes" id="UP000054662">
    <property type="component" value="Unassembled WGS sequence"/>
</dbReference>
<comment type="caution">
    <text evidence="3">The sequence shown here is derived from an EMBL/GenBank/DDBJ whole genome shotgun (WGS) entry which is preliminary data.</text>
</comment>
<dbReference type="InterPro" id="IPR001296">
    <property type="entry name" value="Glyco_trans_1"/>
</dbReference>
<dbReference type="STRING" id="45076.Lwor_1191"/>
<dbReference type="Pfam" id="PF13439">
    <property type="entry name" value="Glyco_transf_4"/>
    <property type="match status" value="1"/>
</dbReference>
<dbReference type="GO" id="GO:0016757">
    <property type="term" value="F:glycosyltransferase activity"/>
    <property type="evidence" value="ECO:0007669"/>
    <property type="project" value="InterPro"/>
</dbReference>
<evidence type="ECO:0000313" key="4">
    <source>
        <dbReference type="Proteomes" id="UP000054662"/>
    </source>
</evidence>
<name>A0A0W1AEA7_9GAMM</name>
<sequence>MKIINAMFSKVNGGVEQVFLNYTEVLHSFGHEIIPVIHPWSQIKKSCTGTQVQTLFSYGRNDFLAVYRLRQLISRIKPSCIITHTKRAALLFDKTKTRVPKIAVCHTIESYPELLNASDAIIAITETMYQEIMSYGEPEKKIYTVPNMVSVPNNLIYREPQSSAVPTIGASARFSELKGLDVFIDALALLKQKGILFKAKIAGDGKQKKQYLKMLRDRGLQNDVTLLGWIEDKQKFYNSLDIFCHPSLKESFGLVVVESMMYSLPMVLTQISGPMEIVGDTECAIMVPPADPVSLAQGLERLIEDNNLAKKLAYNGFLRADYYSSDKVGPLLNKVMEELCAAGVNE</sequence>
<dbReference type="Gene3D" id="3.40.50.2000">
    <property type="entry name" value="Glycogen Phosphorylase B"/>
    <property type="match status" value="2"/>
</dbReference>
<evidence type="ECO:0000259" key="1">
    <source>
        <dbReference type="Pfam" id="PF00534"/>
    </source>
</evidence>
<dbReference type="EMBL" id="LNZC01000012">
    <property type="protein sequence ID" value="KTD79677.1"/>
    <property type="molecule type" value="Genomic_DNA"/>
</dbReference>
<dbReference type="OrthoDB" id="9768937at2"/>
<dbReference type="RefSeq" id="WP_058493006.1">
    <property type="nucleotide sequence ID" value="NZ_CBCRUR010000001.1"/>
</dbReference>